<evidence type="ECO:0000256" key="1">
    <source>
        <dbReference type="SAM" id="MobiDB-lite"/>
    </source>
</evidence>
<gene>
    <name evidence="2" type="ORF">NDU88_008672</name>
</gene>
<keyword evidence="3" id="KW-1185">Reference proteome</keyword>
<dbReference type="Proteomes" id="UP001066276">
    <property type="component" value="Chromosome 5"/>
</dbReference>
<accession>A0AAV7RW50</accession>
<dbReference type="AlphaFoldDB" id="A0AAV7RW50"/>
<sequence>MVRNKEHPLLQVNKMDKYAVQRPAGGTVVPGDAEEGQEKDRGPGDEPSLSAIMAAIPDLHSSLEPKLDAVTVDVNLLFADLEKVTEKVINGETDIAQLQSTSRRIEDQVQFLTTEHEKIMARLEDQEGRAQRNNIRVVGVPERAEGPSVEFFLETLIVDSLRPKRLSKFFTVERVHRAPIPPRGRGPPRGPSLHKLFTLEMKMPSCRLPGRMEIFNMSMLLYVSFQTSR</sequence>
<name>A0AAV7RW50_PLEWA</name>
<dbReference type="Gene3D" id="3.30.70.1820">
    <property type="entry name" value="L1 transposable element, RRM domain"/>
    <property type="match status" value="1"/>
</dbReference>
<protein>
    <submittedName>
        <fullName evidence="2">Uncharacterized protein</fullName>
    </submittedName>
</protein>
<evidence type="ECO:0000313" key="2">
    <source>
        <dbReference type="EMBL" id="KAJ1155947.1"/>
    </source>
</evidence>
<organism evidence="2 3">
    <name type="scientific">Pleurodeles waltl</name>
    <name type="common">Iberian ribbed newt</name>
    <dbReference type="NCBI Taxonomy" id="8319"/>
    <lineage>
        <taxon>Eukaryota</taxon>
        <taxon>Metazoa</taxon>
        <taxon>Chordata</taxon>
        <taxon>Craniata</taxon>
        <taxon>Vertebrata</taxon>
        <taxon>Euteleostomi</taxon>
        <taxon>Amphibia</taxon>
        <taxon>Batrachia</taxon>
        <taxon>Caudata</taxon>
        <taxon>Salamandroidea</taxon>
        <taxon>Salamandridae</taxon>
        <taxon>Pleurodelinae</taxon>
        <taxon>Pleurodeles</taxon>
    </lineage>
</organism>
<feature type="region of interest" description="Disordered" evidence="1">
    <location>
        <begin position="21"/>
        <end position="48"/>
    </location>
</feature>
<reference evidence="2" key="1">
    <citation type="journal article" date="2022" name="bioRxiv">
        <title>Sequencing and chromosome-scale assembly of the giantPleurodeles waltlgenome.</title>
        <authorList>
            <person name="Brown T."/>
            <person name="Elewa A."/>
            <person name="Iarovenko S."/>
            <person name="Subramanian E."/>
            <person name="Araus A.J."/>
            <person name="Petzold A."/>
            <person name="Susuki M."/>
            <person name="Suzuki K.-i.T."/>
            <person name="Hayashi T."/>
            <person name="Toyoda A."/>
            <person name="Oliveira C."/>
            <person name="Osipova E."/>
            <person name="Leigh N.D."/>
            <person name="Simon A."/>
            <person name="Yun M.H."/>
        </authorList>
    </citation>
    <scope>NUCLEOTIDE SEQUENCE</scope>
    <source>
        <strain evidence="2">20211129_DDA</strain>
        <tissue evidence="2">Liver</tissue>
    </source>
</reference>
<dbReference type="EMBL" id="JANPWB010000009">
    <property type="protein sequence ID" value="KAJ1155947.1"/>
    <property type="molecule type" value="Genomic_DNA"/>
</dbReference>
<comment type="caution">
    <text evidence="2">The sequence shown here is derived from an EMBL/GenBank/DDBJ whole genome shotgun (WGS) entry which is preliminary data.</text>
</comment>
<evidence type="ECO:0000313" key="3">
    <source>
        <dbReference type="Proteomes" id="UP001066276"/>
    </source>
</evidence>
<proteinExistence type="predicted"/>